<feature type="repeat" description="TPR" evidence="1">
    <location>
        <begin position="100"/>
        <end position="133"/>
    </location>
</feature>
<reference evidence="3" key="1">
    <citation type="journal article" date="2014" name="Sci. Data">
        <title>Genomes of diverse isolates of the marine cyanobacterium Prochlorococcus.</title>
        <authorList>
            <person name="Biller S."/>
            <person name="Berube P."/>
            <person name="Thompson J."/>
            <person name="Kelly L."/>
            <person name="Roggensack S."/>
            <person name="Awad L."/>
            <person name="Roache-Johnson K."/>
            <person name="Ding H."/>
            <person name="Giovannoni S.J."/>
            <person name="Moore L.R."/>
            <person name="Chisholm S.W."/>
        </authorList>
    </citation>
    <scope>NUCLEOTIDE SEQUENCE [LARGE SCALE GENOMIC DNA]</scope>
</reference>
<dbReference type="GO" id="GO:0097363">
    <property type="term" value="F:protein O-acetylglucosaminyltransferase activity"/>
    <property type="evidence" value="ECO:0007669"/>
    <property type="project" value="TreeGrafter"/>
</dbReference>
<dbReference type="InterPro" id="IPR037919">
    <property type="entry name" value="OGT"/>
</dbReference>
<dbReference type="PANTHER" id="PTHR44366">
    <property type="entry name" value="UDP-N-ACETYLGLUCOSAMINE--PEPTIDE N-ACETYLGLUCOSAMINYLTRANSFERASE 110 KDA SUBUNIT"/>
    <property type="match status" value="1"/>
</dbReference>
<evidence type="ECO:0000313" key="3">
    <source>
        <dbReference type="Proteomes" id="UP000030481"/>
    </source>
</evidence>
<dbReference type="SUPFAM" id="SSF48452">
    <property type="entry name" value="TPR-like"/>
    <property type="match status" value="2"/>
</dbReference>
<dbReference type="PROSITE" id="PS50293">
    <property type="entry name" value="TPR_REGION"/>
    <property type="match status" value="2"/>
</dbReference>
<evidence type="ECO:0000256" key="1">
    <source>
        <dbReference type="PROSITE-ProRule" id="PRU00339"/>
    </source>
</evidence>
<proteinExistence type="predicted"/>
<protein>
    <submittedName>
        <fullName evidence="2">Uncharacterized protein</fullName>
    </submittedName>
</protein>
<feature type="repeat" description="TPR" evidence="1">
    <location>
        <begin position="134"/>
        <end position="167"/>
    </location>
</feature>
<dbReference type="SUPFAM" id="SSF52540">
    <property type="entry name" value="P-loop containing nucleoside triphosphate hydrolases"/>
    <property type="match status" value="1"/>
</dbReference>
<gene>
    <name evidence="2" type="ORF">EV01_1889</name>
</gene>
<keyword evidence="1" id="KW-0802">TPR repeat</keyword>
<feature type="repeat" description="TPR" evidence="1">
    <location>
        <begin position="66"/>
        <end position="99"/>
    </location>
</feature>
<dbReference type="InterPro" id="IPR027417">
    <property type="entry name" value="P-loop_NTPase"/>
</dbReference>
<dbReference type="Gene3D" id="1.25.40.10">
    <property type="entry name" value="Tetratricopeptide repeat domain"/>
    <property type="match status" value="1"/>
</dbReference>
<dbReference type="AlphaFoldDB" id="A0A0A2B245"/>
<comment type="caution">
    <text evidence="2">The sequence shown here is derived from an EMBL/GenBank/DDBJ whole genome shotgun (WGS) entry which is preliminary data.</text>
</comment>
<accession>A0A0A2B245</accession>
<dbReference type="PROSITE" id="PS50005">
    <property type="entry name" value="TPR"/>
    <property type="match status" value="4"/>
</dbReference>
<dbReference type="InterPro" id="IPR011990">
    <property type="entry name" value="TPR-like_helical_dom_sf"/>
</dbReference>
<dbReference type="PANTHER" id="PTHR44366:SF1">
    <property type="entry name" value="UDP-N-ACETYLGLUCOSAMINE--PEPTIDE N-ACETYLGLUCOSAMINYLTRANSFERASE 110 KDA SUBUNIT"/>
    <property type="match status" value="1"/>
</dbReference>
<organism evidence="2 3">
    <name type="scientific">Prochlorococcus marinus str. MIT 9401</name>
    <dbReference type="NCBI Taxonomy" id="167551"/>
    <lineage>
        <taxon>Bacteria</taxon>
        <taxon>Bacillati</taxon>
        <taxon>Cyanobacteriota</taxon>
        <taxon>Cyanophyceae</taxon>
        <taxon>Synechococcales</taxon>
        <taxon>Prochlorococcaceae</taxon>
        <taxon>Prochlorococcus</taxon>
    </lineage>
</organism>
<dbReference type="SMART" id="SM00028">
    <property type="entry name" value="TPR"/>
    <property type="match status" value="5"/>
</dbReference>
<feature type="repeat" description="TPR" evidence="1">
    <location>
        <begin position="168"/>
        <end position="201"/>
    </location>
</feature>
<sequence>MYKLIKNSKMKGFGNEFENKKQNSQSKIDKNKEKLISQAFLSHSKGNIKDAFKYYKYCIEAGVNDYRIFSNCGLILKNSGNLIQAEKLLRKAIEINPNSDSAHSNLGSILKDLKKFNEAELYHRKAIEINPNFALAYLNLGNVLRELKKFQEAEIMLRKAIQIDPNSSIALANLGDILKNKGQLAEAKKLLRKAIEINPSLVKAFYSLSKLSLNSDDISWQKYLLSEKILEQKNVKDKIEIYFARSNVLHKERRYEESAENLQIANQLKLKIYPSNVDTLINRSNFLLNKSNTGKNVKNEKKYPCSIFIVGMPRSGTTLVESIISLNEKVQDLGEINIFEKAYQESIKNDQALSLTDLYFKKIAELGINPSITTNKWLYNYLYAGIIANQISNSKIIHCLRNPLDNILSITRANFSTGNSYSSSLVDCTKVYLNQNNVMNTYKNLFSSSIYEMDYDLLVTNPESTIKSLINWLGWQWNENYLSPHKNERTVLTASDVQIRSPINPNSIGGWKNYKEMLKPAISILSATDQFKGVIS</sequence>
<name>A0A0A2B245_PROMR</name>
<dbReference type="Pfam" id="PF13469">
    <property type="entry name" value="Sulfotransfer_3"/>
    <property type="match status" value="1"/>
</dbReference>
<dbReference type="Pfam" id="PF13181">
    <property type="entry name" value="TPR_8"/>
    <property type="match status" value="1"/>
</dbReference>
<dbReference type="Pfam" id="PF00515">
    <property type="entry name" value="TPR_1"/>
    <property type="match status" value="1"/>
</dbReference>
<dbReference type="GO" id="GO:0006493">
    <property type="term" value="P:protein O-linked glycosylation"/>
    <property type="evidence" value="ECO:0007669"/>
    <property type="project" value="InterPro"/>
</dbReference>
<dbReference type="Pfam" id="PF13424">
    <property type="entry name" value="TPR_12"/>
    <property type="match status" value="1"/>
</dbReference>
<dbReference type="InterPro" id="IPR019734">
    <property type="entry name" value="TPR_rpt"/>
</dbReference>
<dbReference type="Proteomes" id="UP000030481">
    <property type="component" value="Unassembled WGS sequence"/>
</dbReference>
<evidence type="ECO:0000313" key="2">
    <source>
        <dbReference type="EMBL" id="KGG06684.1"/>
    </source>
</evidence>
<dbReference type="Gene3D" id="3.40.50.300">
    <property type="entry name" value="P-loop containing nucleotide triphosphate hydrolases"/>
    <property type="match status" value="1"/>
</dbReference>
<dbReference type="EMBL" id="JNAR01000017">
    <property type="protein sequence ID" value="KGG06684.1"/>
    <property type="molecule type" value="Genomic_DNA"/>
</dbReference>